<proteinExistence type="inferred from homology"/>
<dbReference type="InterPro" id="IPR017959">
    <property type="entry name" value="Asn/Gln-tRNA_amidoTrfase_suB/E"/>
</dbReference>
<keyword evidence="3 10" id="KW-0436">Ligase</keyword>
<organism evidence="12 13">
    <name type="scientific">Candidatus Desantisbacteria bacterium CG2_30_40_21</name>
    <dbReference type="NCBI Taxonomy" id="1817895"/>
    <lineage>
        <taxon>Bacteria</taxon>
        <taxon>Candidatus Desantisiibacteriota</taxon>
    </lineage>
</organism>
<comment type="catalytic activity">
    <reaction evidence="9 10">
        <text>L-glutamyl-tRNA(Gln) + L-glutamine + ATP + H2O = L-glutaminyl-tRNA(Gln) + L-glutamate + ADP + phosphate + H(+)</text>
        <dbReference type="Rhea" id="RHEA:17521"/>
        <dbReference type="Rhea" id="RHEA-COMP:9681"/>
        <dbReference type="Rhea" id="RHEA-COMP:9684"/>
        <dbReference type="ChEBI" id="CHEBI:15377"/>
        <dbReference type="ChEBI" id="CHEBI:15378"/>
        <dbReference type="ChEBI" id="CHEBI:29985"/>
        <dbReference type="ChEBI" id="CHEBI:30616"/>
        <dbReference type="ChEBI" id="CHEBI:43474"/>
        <dbReference type="ChEBI" id="CHEBI:58359"/>
        <dbReference type="ChEBI" id="CHEBI:78520"/>
        <dbReference type="ChEBI" id="CHEBI:78521"/>
        <dbReference type="ChEBI" id="CHEBI:456216"/>
    </reaction>
</comment>
<dbReference type="GO" id="GO:0006412">
    <property type="term" value="P:translation"/>
    <property type="evidence" value="ECO:0007669"/>
    <property type="project" value="UniProtKB-UniRule"/>
</dbReference>
<dbReference type="InterPro" id="IPR018027">
    <property type="entry name" value="Asn/Gln_amidotransferase"/>
</dbReference>
<evidence type="ECO:0000256" key="3">
    <source>
        <dbReference type="ARBA" id="ARBA00022598"/>
    </source>
</evidence>
<dbReference type="SUPFAM" id="SSF55931">
    <property type="entry name" value="Glutamine synthetase/guanido kinase"/>
    <property type="match status" value="1"/>
</dbReference>
<evidence type="ECO:0000259" key="11">
    <source>
        <dbReference type="SMART" id="SM00845"/>
    </source>
</evidence>
<dbReference type="AlphaFoldDB" id="A0A1J5EDH2"/>
<evidence type="ECO:0000256" key="4">
    <source>
        <dbReference type="ARBA" id="ARBA00022741"/>
    </source>
</evidence>
<evidence type="ECO:0000256" key="8">
    <source>
        <dbReference type="ARBA" id="ARBA00047380"/>
    </source>
</evidence>
<gene>
    <name evidence="10" type="primary">gatB</name>
    <name evidence="12" type="ORF">AUJ95_02250</name>
</gene>
<keyword evidence="12" id="KW-0808">Transferase</keyword>
<dbReference type="HAMAP" id="MF_00121">
    <property type="entry name" value="GatB"/>
    <property type="match status" value="1"/>
</dbReference>
<dbReference type="Proteomes" id="UP000183085">
    <property type="component" value="Unassembled WGS sequence"/>
</dbReference>
<dbReference type="EC" id="6.3.5.-" evidence="10"/>
<dbReference type="STRING" id="1817895.AUJ95_02250"/>
<feature type="domain" description="Asn/Gln amidotransferase" evidence="11">
    <location>
        <begin position="323"/>
        <end position="470"/>
    </location>
</feature>
<dbReference type="PROSITE" id="PS01234">
    <property type="entry name" value="GATB"/>
    <property type="match status" value="1"/>
</dbReference>
<reference evidence="12 13" key="1">
    <citation type="journal article" date="2016" name="Environ. Microbiol.">
        <title>Genomic resolution of a cold subsurface aquifer community provides metabolic insights for novel microbes adapted to high CO concentrations.</title>
        <authorList>
            <person name="Probst A.J."/>
            <person name="Castelle C.J."/>
            <person name="Singh A."/>
            <person name="Brown C.T."/>
            <person name="Anantharaman K."/>
            <person name="Sharon I."/>
            <person name="Hug L.A."/>
            <person name="Burstein D."/>
            <person name="Emerson J.B."/>
            <person name="Thomas B.C."/>
            <person name="Banfield J.F."/>
        </authorList>
    </citation>
    <scope>NUCLEOTIDE SEQUENCE [LARGE SCALE GENOMIC DNA]</scope>
    <source>
        <strain evidence="12">CG2_30_40_21</strain>
    </source>
</reference>
<keyword evidence="4 10" id="KW-0547">Nucleotide-binding</keyword>
<comment type="subunit">
    <text evidence="2 10">Heterotrimer of A, B and C subunits.</text>
</comment>
<comment type="similarity">
    <text evidence="1 10">Belongs to the GatB/GatE family. GatB subfamily.</text>
</comment>
<evidence type="ECO:0000256" key="5">
    <source>
        <dbReference type="ARBA" id="ARBA00022840"/>
    </source>
</evidence>
<evidence type="ECO:0000256" key="10">
    <source>
        <dbReference type="HAMAP-Rule" id="MF_00121"/>
    </source>
</evidence>
<protein>
    <recommendedName>
        <fullName evidence="10">Aspartyl/glutamyl-tRNA(Asn/Gln) amidotransferase subunit B</fullName>
        <shortName evidence="10">Asp/Glu-ADT subunit B</shortName>
        <ecNumber evidence="10">6.3.5.-</ecNumber>
    </recommendedName>
</protein>
<dbReference type="Gene3D" id="1.10.10.410">
    <property type="match status" value="1"/>
</dbReference>
<dbReference type="SUPFAM" id="SSF89095">
    <property type="entry name" value="GatB/YqeY motif"/>
    <property type="match status" value="1"/>
</dbReference>
<accession>A0A1J5EDH2</accession>
<comment type="function">
    <text evidence="7 10">Allows the formation of correctly charged Asn-tRNA(Asn) or Gln-tRNA(Gln) through the transamidation of misacylated Asp-tRNA(Asn) or Glu-tRNA(Gln) in organisms which lack either or both of asparaginyl-tRNA or glutaminyl-tRNA synthetases. The reaction takes place in the presence of glutamine and ATP through an activated phospho-Asp-tRNA(Asn) or phospho-Glu-tRNA(Gln).</text>
</comment>
<dbReference type="Gene3D" id="1.10.150.380">
    <property type="entry name" value="GatB domain, N-terminal subdomain"/>
    <property type="match status" value="1"/>
</dbReference>
<dbReference type="InterPro" id="IPR004413">
    <property type="entry name" value="GatB"/>
</dbReference>
<dbReference type="InterPro" id="IPR023168">
    <property type="entry name" value="GatB_Yqey_C_2"/>
</dbReference>
<comment type="caution">
    <text evidence="12">The sequence shown here is derived from an EMBL/GenBank/DDBJ whole genome shotgun (WGS) entry which is preliminary data.</text>
</comment>
<dbReference type="PANTHER" id="PTHR11659:SF4">
    <property type="entry name" value="ASPARTYL_GLUTAMYL-TRNA(GLN) AMIDOTRANSFERASE SUBUNIT B_E CATALYTIC DOMAIN-CONTAINING PROTEIN"/>
    <property type="match status" value="1"/>
</dbReference>
<evidence type="ECO:0000313" key="12">
    <source>
        <dbReference type="EMBL" id="OIP42071.1"/>
    </source>
</evidence>
<dbReference type="InterPro" id="IPR014746">
    <property type="entry name" value="Gln_synth/guanido_kin_cat_dom"/>
</dbReference>
<keyword evidence="6 10" id="KW-0648">Protein biosynthesis</keyword>
<evidence type="ECO:0000256" key="6">
    <source>
        <dbReference type="ARBA" id="ARBA00022917"/>
    </source>
</evidence>
<evidence type="ECO:0000256" key="1">
    <source>
        <dbReference type="ARBA" id="ARBA00005306"/>
    </source>
</evidence>
<evidence type="ECO:0000256" key="7">
    <source>
        <dbReference type="ARBA" id="ARBA00024799"/>
    </source>
</evidence>
<dbReference type="Pfam" id="PF02934">
    <property type="entry name" value="GatB_N"/>
    <property type="match status" value="1"/>
</dbReference>
<name>A0A1J5EDH2_9BACT</name>
<comment type="catalytic activity">
    <reaction evidence="8 10">
        <text>L-aspartyl-tRNA(Asn) + L-glutamine + ATP + H2O = L-asparaginyl-tRNA(Asn) + L-glutamate + ADP + phosphate + 2 H(+)</text>
        <dbReference type="Rhea" id="RHEA:14513"/>
        <dbReference type="Rhea" id="RHEA-COMP:9674"/>
        <dbReference type="Rhea" id="RHEA-COMP:9677"/>
        <dbReference type="ChEBI" id="CHEBI:15377"/>
        <dbReference type="ChEBI" id="CHEBI:15378"/>
        <dbReference type="ChEBI" id="CHEBI:29985"/>
        <dbReference type="ChEBI" id="CHEBI:30616"/>
        <dbReference type="ChEBI" id="CHEBI:43474"/>
        <dbReference type="ChEBI" id="CHEBI:58359"/>
        <dbReference type="ChEBI" id="CHEBI:78515"/>
        <dbReference type="ChEBI" id="CHEBI:78516"/>
        <dbReference type="ChEBI" id="CHEBI:456216"/>
    </reaction>
</comment>
<evidence type="ECO:0000256" key="9">
    <source>
        <dbReference type="ARBA" id="ARBA00047913"/>
    </source>
</evidence>
<dbReference type="FunFam" id="1.10.150.380:FF:000001">
    <property type="entry name" value="Aspartyl/glutamyl-tRNA(Asn/Gln) amidotransferase subunit B"/>
    <property type="match status" value="1"/>
</dbReference>
<dbReference type="GO" id="GO:0005524">
    <property type="term" value="F:ATP binding"/>
    <property type="evidence" value="ECO:0007669"/>
    <property type="project" value="UniProtKB-KW"/>
</dbReference>
<dbReference type="GO" id="GO:0050567">
    <property type="term" value="F:glutaminyl-tRNA synthase (glutamine-hydrolyzing) activity"/>
    <property type="evidence" value="ECO:0007669"/>
    <property type="project" value="UniProtKB-UniRule"/>
</dbReference>
<dbReference type="PANTHER" id="PTHR11659">
    <property type="entry name" value="GLUTAMYL-TRNA GLN AMIDOTRANSFERASE SUBUNIT B MITOCHONDRIAL AND PROKARYOTIC PET112-RELATED"/>
    <property type="match status" value="1"/>
</dbReference>
<dbReference type="Pfam" id="PF02637">
    <property type="entry name" value="GatB_Yqey"/>
    <property type="match status" value="1"/>
</dbReference>
<dbReference type="FunFam" id="1.10.10.410:FF:000001">
    <property type="entry name" value="Aspartyl/glutamyl-tRNA(Asn/Gln) amidotransferase subunit B"/>
    <property type="match status" value="1"/>
</dbReference>
<dbReference type="GO" id="GO:0050566">
    <property type="term" value="F:asparaginyl-tRNA synthase (glutamine-hydrolyzing) activity"/>
    <property type="evidence" value="ECO:0007669"/>
    <property type="project" value="RHEA"/>
</dbReference>
<evidence type="ECO:0000313" key="13">
    <source>
        <dbReference type="Proteomes" id="UP000183085"/>
    </source>
</evidence>
<dbReference type="SMART" id="SM00845">
    <property type="entry name" value="GatB_Yqey"/>
    <property type="match status" value="1"/>
</dbReference>
<dbReference type="InterPro" id="IPR042114">
    <property type="entry name" value="GatB_C_1"/>
</dbReference>
<dbReference type="NCBIfam" id="TIGR00133">
    <property type="entry name" value="gatB"/>
    <property type="match status" value="1"/>
</dbReference>
<sequence>MKYDVVIGLEVHVQLKTKTKIFCGCDNSFGAEPNTHICPVCLGFPGTLPVLNYKVVDNAIKASLALNCEIAPVSRFHRKNYFYPDLPKAYQISQYDEPLAINGYIDLTSEKRIAITRAHLEEDAGKLIHSDAGESLVDYNRTGTPLLEIVSQPNISSPQEAYDYLTRLKAIVEYTEASDCNMEEGSLRCDVNISIKPEGTISLGTRAEIKNVNSFRAVKRALIYEIQRQTELVDRGDKVVQETRLWDEKKQITSSMRSKEEAHDYRYFPEPDLMPIRINQEWIQAIFETIPELPQAREKRFIKQYNLSEYDTQILVADKGMADFYEETVKLFPNPKMISNWLTTEIFRLLSEAKIGINQCHVTPQYLSQLLQMIENGIISGKMGKELLPEVFRTGISPELIVKEKGLVQITDKGELETVIDNVIKENPKIVEQYREGKKQSLGFFVGQVMRITNGKAKPETVNEILITKL</sequence>
<keyword evidence="5 10" id="KW-0067">ATP-binding</keyword>
<dbReference type="InterPro" id="IPR003789">
    <property type="entry name" value="Asn/Gln_tRNA_amidoTrase-B-like"/>
</dbReference>
<dbReference type="NCBIfam" id="NF004014">
    <property type="entry name" value="PRK05477.1-4"/>
    <property type="match status" value="1"/>
</dbReference>
<dbReference type="InterPro" id="IPR017958">
    <property type="entry name" value="Gln-tRNA_amidoTrfase_suB_CS"/>
</dbReference>
<evidence type="ECO:0000256" key="2">
    <source>
        <dbReference type="ARBA" id="ARBA00011123"/>
    </source>
</evidence>
<dbReference type="GO" id="GO:0016740">
    <property type="term" value="F:transferase activity"/>
    <property type="evidence" value="ECO:0007669"/>
    <property type="project" value="UniProtKB-KW"/>
</dbReference>
<dbReference type="NCBIfam" id="NF004012">
    <property type="entry name" value="PRK05477.1-2"/>
    <property type="match status" value="1"/>
</dbReference>
<dbReference type="InterPro" id="IPR006075">
    <property type="entry name" value="Asn/Gln-tRNA_Trfase_suB/E_cat"/>
</dbReference>
<dbReference type="EMBL" id="MNYI01000061">
    <property type="protein sequence ID" value="OIP42071.1"/>
    <property type="molecule type" value="Genomic_DNA"/>
</dbReference>